<name>A0A7J6SUC0_PEROL</name>
<protein>
    <submittedName>
        <fullName evidence="1">Vacuolar protein sorting-associated protein 53</fullName>
    </submittedName>
</protein>
<dbReference type="EMBL" id="JABANM010012203">
    <property type="protein sequence ID" value="KAF4736401.1"/>
    <property type="molecule type" value="Genomic_DNA"/>
</dbReference>
<dbReference type="AlphaFoldDB" id="A0A7J6SUC0"/>
<comment type="caution">
    <text evidence="1">The sequence shown here is derived from an EMBL/GenBank/DDBJ whole genome shotgun (WGS) entry which is preliminary data.</text>
</comment>
<dbReference type="Proteomes" id="UP000574390">
    <property type="component" value="Unassembled WGS sequence"/>
</dbReference>
<evidence type="ECO:0000313" key="2">
    <source>
        <dbReference type="Proteomes" id="UP000574390"/>
    </source>
</evidence>
<organism evidence="1 2">
    <name type="scientific">Perkinsus olseni</name>
    <name type="common">Perkinsus atlanticus</name>
    <dbReference type="NCBI Taxonomy" id="32597"/>
    <lineage>
        <taxon>Eukaryota</taxon>
        <taxon>Sar</taxon>
        <taxon>Alveolata</taxon>
        <taxon>Perkinsozoa</taxon>
        <taxon>Perkinsea</taxon>
        <taxon>Perkinsida</taxon>
        <taxon>Perkinsidae</taxon>
        <taxon>Perkinsus</taxon>
    </lineage>
</organism>
<proteinExistence type="predicted"/>
<sequence length="82" mass="9155">MYEDSEEDYGDVDLPPELLAALAQSPEVDSDPLEQPEFDVVEYVNDMFPDEGSLKDVDAKVDFVITSDQPKMRSASAARKDQ</sequence>
<reference evidence="1 2" key="1">
    <citation type="submission" date="2020-04" db="EMBL/GenBank/DDBJ databases">
        <title>Perkinsus olseni comparative genomics.</title>
        <authorList>
            <person name="Bogema D.R."/>
        </authorList>
    </citation>
    <scope>NUCLEOTIDE SEQUENCE [LARGE SCALE GENOMIC DNA]</scope>
    <source>
        <strain evidence="1">ATCC PRA-205</strain>
    </source>
</reference>
<evidence type="ECO:0000313" key="1">
    <source>
        <dbReference type="EMBL" id="KAF4736401.1"/>
    </source>
</evidence>
<accession>A0A7J6SUC0</accession>
<gene>
    <name evidence="1" type="primary">VPS53_3</name>
    <name evidence="1" type="ORF">FOZ62_024988</name>
</gene>